<dbReference type="Pfam" id="PF13905">
    <property type="entry name" value="Thioredoxin_8"/>
    <property type="match status" value="1"/>
</dbReference>
<organism evidence="2 3">
    <name type="scientific">Limulus polyphemus</name>
    <name type="common">Atlantic horseshoe crab</name>
    <dbReference type="NCBI Taxonomy" id="6850"/>
    <lineage>
        <taxon>Eukaryota</taxon>
        <taxon>Metazoa</taxon>
        <taxon>Ecdysozoa</taxon>
        <taxon>Arthropoda</taxon>
        <taxon>Chelicerata</taxon>
        <taxon>Merostomata</taxon>
        <taxon>Xiphosura</taxon>
        <taxon>Limulidae</taxon>
        <taxon>Limulus</taxon>
    </lineage>
</organism>
<dbReference type="PANTHER" id="PTHR46762">
    <property type="entry name" value="NUCLEOREDOXIN-LIKE PROTEIN 2"/>
    <property type="match status" value="1"/>
</dbReference>
<feature type="domain" description="Thioredoxin" evidence="1">
    <location>
        <begin position="19"/>
        <end position="164"/>
    </location>
</feature>
<evidence type="ECO:0000313" key="3">
    <source>
        <dbReference type="RefSeq" id="XP_013791808.1"/>
    </source>
</evidence>
<evidence type="ECO:0000313" key="2">
    <source>
        <dbReference type="Proteomes" id="UP000694941"/>
    </source>
</evidence>
<accession>A0ABM1BZY2</accession>
<sequence length="164" mass="18246">MFLEYVTRYGNSENVISCFSIMEFLQGGTLVKKNGCEVSADEALKNKDIIGFYFSAHWCPPCRGFTPVLADMYSELVDEGAPFEIIFVSSDRSADDMFQYMMESHGDWLAIPFQSGASSNVKAKYNITGIPALVIVKKDGTLISKNGRGEVQSLGPRAFQNWSR</sequence>
<evidence type="ECO:0000259" key="1">
    <source>
        <dbReference type="PROSITE" id="PS51352"/>
    </source>
</evidence>
<reference evidence="3" key="1">
    <citation type="submission" date="2025-08" db="UniProtKB">
        <authorList>
            <consortium name="RefSeq"/>
        </authorList>
    </citation>
    <scope>IDENTIFICATION</scope>
    <source>
        <tissue evidence="3">Muscle</tissue>
    </source>
</reference>
<dbReference type="InterPro" id="IPR012336">
    <property type="entry name" value="Thioredoxin-like_fold"/>
</dbReference>
<keyword evidence="2" id="KW-1185">Reference proteome</keyword>
<dbReference type="SUPFAM" id="SSF52833">
    <property type="entry name" value="Thioredoxin-like"/>
    <property type="match status" value="1"/>
</dbReference>
<proteinExistence type="predicted"/>
<dbReference type="InterPro" id="IPR036249">
    <property type="entry name" value="Thioredoxin-like_sf"/>
</dbReference>
<dbReference type="GeneID" id="106475676"/>
<dbReference type="Proteomes" id="UP000694941">
    <property type="component" value="Unplaced"/>
</dbReference>
<dbReference type="CDD" id="cd02964">
    <property type="entry name" value="TryX_like_family"/>
    <property type="match status" value="1"/>
</dbReference>
<gene>
    <name evidence="3" type="primary">LOC106475676</name>
</gene>
<dbReference type="Gene3D" id="3.40.30.10">
    <property type="entry name" value="Glutaredoxin"/>
    <property type="match status" value="1"/>
</dbReference>
<dbReference type="PANTHER" id="PTHR46762:SF1">
    <property type="entry name" value="NUCLEOREDOXIN-LIKE PROTEIN 2"/>
    <property type="match status" value="1"/>
</dbReference>
<protein>
    <submittedName>
        <fullName evidence="3">Nucleoredoxin-like protein 2 isoform X1</fullName>
    </submittedName>
</protein>
<dbReference type="InterPro" id="IPR029519">
    <property type="entry name" value="RdCVF2"/>
</dbReference>
<name>A0ABM1BZY2_LIMPO</name>
<dbReference type="InterPro" id="IPR013766">
    <property type="entry name" value="Thioredoxin_domain"/>
</dbReference>
<dbReference type="PROSITE" id="PS51352">
    <property type="entry name" value="THIOREDOXIN_2"/>
    <property type="match status" value="1"/>
</dbReference>
<dbReference type="RefSeq" id="XP_013791808.1">
    <property type="nucleotide sequence ID" value="XM_013936354.2"/>
</dbReference>